<accession>A0ABV0MK52</accession>
<comment type="caution">
    <text evidence="2">The sequence shown here is derived from an EMBL/GenBank/DDBJ whole genome shotgun (WGS) entry which is preliminary data.</text>
</comment>
<evidence type="ECO:0000256" key="1">
    <source>
        <dbReference type="SAM" id="MobiDB-lite"/>
    </source>
</evidence>
<evidence type="ECO:0000313" key="2">
    <source>
        <dbReference type="EMBL" id="MEQ2159445.1"/>
    </source>
</evidence>
<dbReference type="Proteomes" id="UP001476798">
    <property type="component" value="Unassembled WGS sequence"/>
</dbReference>
<keyword evidence="3" id="KW-1185">Reference proteome</keyword>
<gene>
    <name evidence="2" type="ORF">GOODEAATRI_022916</name>
</gene>
<feature type="compositionally biased region" description="Low complexity" evidence="1">
    <location>
        <begin position="7"/>
        <end position="18"/>
    </location>
</feature>
<evidence type="ECO:0000313" key="3">
    <source>
        <dbReference type="Proteomes" id="UP001476798"/>
    </source>
</evidence>
<reference evidence="2 3" key="1">
    <citation type="submission" date="2021-06" db="EMBL/GenBank/DDBJ databases">
        <authorList>
            <person name="Palmer J.M."/>
        </authorList>
    </citation>
    <scope>NUCLEOTIDE SEQUENCE [LARGE SCALE GENOMIC DNA]</scope>
    <source>
        <strain evidence="2 3">GA_2019</strain>
        <tissue evidence="2">Muscle</tissue>
    </source>
</reference>
<protein>
    <submittedName>
        <fullName evidence="2">Uncharacterized protein</fullName>
    </submittedName>
</protein>
<proteinExistence type="predicted"/>
<dbReference type="EMBL" id="JAHRIO010002399">
    <property type="protein sequence ID" value="MEQ2159445.1"/>
    <property type="molecule type" value="Genomic_DNA"/>
</dbReference>
<organism evidence="2 3">
    <name type="scientific">Goodea atripinnis</name>
    <dbReference type="NCBI Taxonomy" id="208336"/>
    <lineage>
        <taxon>Eukaryota</taxon>
        <taxon>Metazoa</taxon>
        <taxon>Chordata</taxon>
        <taxon>Craniata</taxon>
        <taxon>Vertebrata</taxon>
        <taxon>Euteleostomi</taxon>
        <taxon>Actinopterygii</taxon>
        <taxon>Neopterygii</taxon>
        <taxon>Teleostei</taxon>
        <taxon>Neoteleostei</taxon>
        <taxon>Acanthomorphata</taxon>
        <taxon>Ovalentaria</taxon>
        <taxon>Atherinomorphae</taxon>
        <taxon>Cyprinodontiformes</taxon>
        <taxon>Goodeidae</taxon>
        <taxon>Goodea</taxon>
    </lineage>
</organism>
<name>A0ABV0MK52_9TELE</name>
<feature type="region of interest" description="Disordered" evidence="1">
    <location>
        <begin position="1"/>
        <end position="22"/>
    </location>
</feature>
<sequence length="116" mass="13011">MSSTFYGTGSRGQQTQQRCPDLSHPIHLLQLLRGSPRRSSRGRHLILMPKPAQLTPLNVEEQWLYSELLPKGRGPHPIFKGVPSHPAEDAHFSRLYPGSRSFGLNPKFMAIGEGRN</sequence>